<dbReference type="SUPFAM" id="SSF50044">
    <property type="entry name" value="SH3-domain"/>
    <property type="match status" value="1"/>
</dbReference>
<evidence type="ECO:0000256" key="7">
    <source>
        <dbReference type="ARBA" id="ARBA00023016"/>
    </source>
</evidence>
<dbReference type="EMBL" id="SRRM01000021">
    <property type="protein sequence ID" value="TKY84747.1"/>
    <property type="molecule type" value="Genomic_DNA"/>
</dbReference>
<dbReference type="Proteomes" id="UP000306050">
    <property type="component" value="Chromosome SGRAM_8"/>
</dbReference>
<gene>
    <name evidence="13" type="ORF">EX895_005827</name>
</gene>
<dbReference type="InterPro" id="IPR035522">
    <property type="entry name" value="Sho1_SH3"/>
</dbReference>
<dbReference type="CDD" id="cd11855">
    <property type="entry name" value="SH3_Sho1p"/>
    <property type="match status" value="1"/>
</dbReference>
<evidence type="ECO:0000256" key="5">
    <source>
        <dbReference type="ARBA" id="ARBA00022692"/>
    </source>
</evidence>
<evidence type="ECO:0000256" key="10">
    <source>
        <dbReference type="SAM" id="MobiDB-lite"/>
    </source>
</evidence>
<proteinExistence type="inferred from homology"/>
<dbReference type="SMART" id="SM00326">
    <property type="entry name" value="SH3"/>
    <property type="match status" value="1"/>
</dbReference>
<feature type="transmembrane region" description="Helical" evidence="11">
    <location>
        <begin position="112"/>
        <end position="131"/>
    </location>
</feature>
<dbReference type="GeneID" id="40728722"/>
<dbReference type="FunFam" id="2.30.30.40:FF:000213">
    <property type="entry name" value="High osmolarity signaling protein SHO1"/>
    <property type="match status" value="1"/>
</dbReference>
<keyword evidence="8 11" id="KW-0472">Membrane</keyword>
<evidence type="ECO:0000256" key="11">
    <source>
        <dbReference type="SAM" id="Phobius"/>
    </source>
</evidence>
<dbReference type="PRINTS" id="PR00452">
    <property type="entry name" value="SH3DOMAIN"/>
</dbReference>
<dbReference type="KEGG" id="sgra:EX895_005827"/>
<feature type="transmembrane region" description="Helical" evidence="11">
    <location>
        <begin position="21"/>
        <end position="40"/>
    </location>
</feature>
<dbReference type="InterPro" id="IPR001452">
    <property type="entry name" value="SH3_domain"/>
</dbReference>
<dbReference type="PANTHER" id="PTHR15735:SF19">
    <property type="entry name" value="ACTIN CYTOSKELETON-REGULATORY COMPLEX PROTEIN SLA1"/>
    <property type="match status" value="1"/>
</dbReference>
<feature type="domain" description="SH3" evidence="12">
    <location>
        <begin position="279"/>
        <end position="338"/>
    </location>
</feature>
<dbReference type="Gene3D" id="2.30.30.40">
    <property type="entry name" value="SH3 Domains"/>
    <property type="match status" value="1"/>
</dbReference>
<organism evidence="13 14">
    <name type="scientific">Sporisorium graminicola</name>
    <dbReference type="NCBI Taxonomy" id="280036"/>
    <lineage>
        <taxon>Eukaryota</taxon>
        <taxon>Fungi</taxon>
        <taxon>Dikarya</taxon>
        <taxon>Basidiomycota</taxon>
        <taxon>Ustilaginomycotina</taxon>
        <taxon>Ustilaginomycetes</taxon>
        <taxon>Ustilaginales</taxon>
        <taxon>Ustilaginaceae</taxon>
        <taxon>Sporisorium</taxon>
    </lineage>
</organism>
<dbReference type="OrthoDB" id="25408at2759"/>
<dbReference type="RefSeq" id="XP_029736732.1">
    <property type="nucleotide sequence ID" value="XM_029886419.1"/>
</dbReference>
<comment type="caution">
    <text evidence="13">The sequence shown here is derived from an EMBL/GenBank/DDBJ whole genome shotgun (WGS) entry which is preliminary data.</text>
</comment>
<dbReference type="GO" id="GO:0000147">
    <property type="term" value="P:actin cortical patch assembly"/>
    <property type="evidence" value="ECO:0007669"/>
    <property type="project" value="TreeGrafter"/>
</dbReference>
<keyword evidence="14" id="KW-1185">Reference proteome</keyword>
<dbReference type="GO" id="GO:0007232">
    <property type="term" value="P:osmosensory signaling pathway via Sho1 osmosensor"/>
    <property type="evidence" value="ECO:0007669"/>
    <property type="project" value="UniProtKB-ARBA"/>
</dbReference>
<dbReference type="Pfam" id="PF00018">
    <property type="entry name" value="SH3_1"/>
    <property type="match status" value="1"/>
</dbReference>
<keyword evidence="4" id="KW-1003">Cell membrane</keyword>
<keyword evidence="3 9" id="KW-0728">SH3 domain</keyword>
<accession>A0A4U7KLX1</accession>
<evidence type="ECO:0000313" key="14">
    <source>
        <dbReference type="Proteomes" id="UP000306050"/>
    </source>
</evidence>
<name>A0A4U7KLX1_9BASI</name>
<keyword evidence="5 11" id="KW-0812">Transmembrane</keyword>
<comment type="similarity">
    <text evidence="2">Belongs to the SHO1 family.</text>
</comment>
<keyword evidence="7" id="KW-0346">Stress response</keyword>
<dbReference type="PROSITE" id="PS50002">
    <property type="entry name" value="SH3"/>
    <property type="match status" value="1"/>
</dbReference>
<dbReference type="GO" id="GO:0005886">
    <property type="term" value="C:plasma membrane"/>
    <property type="evidence" value="ECO:0007669"/>
    <property type="project" value="UniProtKB-SubCell"/>
</dbReference>
<feature type="region of interest" description="Disordered" evidence="10">
    <location>
        <begin position="240"/>
        <end position="277"/>
    </location>
</feature>
<feature type="transmembrane region" description="Helical" evidence="11">
    <location>
        <begin position="52"/>
        <end position="72"/>
    </location>
</feature>
<keyword evidence="6 11" id="KW-1133">Transmembrane helix</keyword>
<evidence type="ECO:0000256" key="1">
    <source>
        <dbReference type="ARBA" id="ARBA00004651"/>
    </source>
</evidence>
<evidence type="ECO:0000256" key="6">
    <source>
        <dbReference type="ARBA" id="ARBA00022989"/>
    </source>
</evidence>
<dbReference type="AlphaFoldDB" id="A0A4U7KLX1"/>
<dbReference type="InterPro" id="IPR036028">
    <property type="entry name" value="SH3-like_dom_sf"/>
</dbReference>
<protein>
    <recommendedName>
        <fullName evidence="12">SH3 domain-containing protein</fullName>
    </recommendedName>
</protein>
<dbReference type="GO" id="GO:0005634">
    <property type="term" value="C:nucleus"/>
    <property type="evidence" value="ECO:0007669"/>
    <property type="project" value="TreeGrafter"/>
</dbReference>
<reference evidence="13 14" key="1">
    <citation type="submission" date="2019-05" db="EMBL/GenBank/DDBJ databases">
        <title>Sporisorium graminicola CBS 10092 draft sequencing and annotation.</title>
        <authorList>
            <person name="Solano-Gonzalez S."/>
            <person name="Caddick M.X."/>
            <person name="Darby A."/>
        </authorList>
    </citation>
    <scope>NUCLEOTIDE SEQUENCE [LARGE SCALE GENOMIC DNA]</scope>
    <source>
        <strain evidence="13 14">CBS 10092</strain>
    </source>
</reference>
<sequence length="338" mass="34279">MPGKRGGGGGIDIGLIFAHKILTVLFLLSTVGWIVAFIGQCAAEAGSGGHQGVLWFAIFLQLFLIIAKYLLVMTDSLGTSRLQLTTFTAVALVFSVIGINSGIYSSNSSEEAVAAGWFLITLTNVVWLLFLTTEEESALYPIVNIANAGVTPPAARTSGRYNGGGGQSMRMAGGGAGTGLGGGYGAGNGSAYSGGFQGGAGGYQPAYGNSPSAADITTANGTGLGAPKISSAASIRSRGANDTGVGGVGGVSQDAPSVASHGAPASPAQPGTKSSDLPDYGYKARALYAYQANADDPTEISFSKGEVLDIVDNSGKWWQARKSNGETGIVPSNYMQLL</sequence>
<comment type="subcellular location">
    <subcellularLocation>
        <location evidence="1">Cell membrane</location>
        <topology evidence="1">Multi-pass membrane protein</topology>
    </subcellularLocation>
</comment>
<evidence type="ECO:0000256" key="8">
    <source>
        <dbReference type="ARBA" id="ARBA00023136"/>
    </source>
</evidence>
<evidence type="ECO:0000256" key="2">
    <source>
        <dbReference type="ARBA" id="ARBA00009739"/>
    </source>
</evidence>
<evidence type="ECO:0000313" key="13">
    <source>
        <dbReference type="EMBL" id="TKY84747.1"/>
    </source>
</evidence>
<evidence type="ECO:0000256" key="4">
    <source>
        <dbReference type="ARBA" id="ARBA00022475"/>
    </source>
</evidence>
<evidence type="ECO:0000259" key="12">
    <source>
        <dbReference type="PROSITE" id="PS50002"/>
    </source>
</evidence>
<dbReference type="PANTHER" id="PTHR15735">
    <property type="entry name" value="FCH AND DOUBLE SH3 DOMAINS PROTEIN"/>
    <property type="match status" value="1"/>
</dbReference>
<evidence type="ECO:0000256" key="9">
    <source>
        <dbReference type="PROSITE-ProRule" id="PRU00192"/>
    </source>
</evidence>
<evidence type="ECO:0000256" key="3">
    <source>
        <dbReference type="ARBA" id="ARBA00022443"/>
    </source>
</evidence>
<feature type="transmembrane region" description="Helical" evidence="11">
    <location>
        <begin position="84"/>
        <end position="106"/>
    </location>
</feature>
<dbReference type="GO" id="GO:0030833">
    <property type="term" value="P:regulation of actin filament polymerization"/>
    <property type="evidence" value="ECO:0007669"/>
    <property type="project" value="TreeGrafter"/>
</dbReference>